<feature type="domain" description="Concentrative nucleoside transporter N-terminal" evidence="8">
    <location>
        <begin position="6"/>
        <end position="79"/>
    </location>
</feature>
<evidence type="ECO:0000256" key="3">
    <source>
        <dbReference type="ARBA" id="ARBA00022475"/>
    </source>
</evidence>
<feature type="transmembrane region" description="Helical" evidence="7">
    <location>
        <begin position="260"/>
        <end position="282"/>
    </location>
</feature>
<feature type="transmembrane region" description="Helical" evidence="7">
    <location>
        <begin position="173"/>
        <end position="192"/>
    </location>
</feature>
<feature type="transmembrane region" description="Helical" evidence="7">
    <location>
        <begin position="386"/>
        <end position="409"/>
    </location>
</feature>
<gene>
    <name evidence="11" type="primary">nupX_1</name>
    <name evidence="11" type="ORF">CI610_01238</name>
</gene>
<dbReference type="PANTHER" id="PTHR10590">
    <property type="entry name" value="SODIUM/NUCLEOSIDE COTRANSPORTER"/>
    <property type="match status" value="1"/>
</dbReference>
<dbReference type="PANTHER" id="PTHR10590:SF4">
    <property type="entry name" value="SOLUTE CARRIER FAMILY 28 MEMBER 3"/>
    <property type="match status" value="1"/>
</dbReference>
<feature type="domain" description="Nucleoside transporter/FeoB GTPase Gate" evidence="10">
    <location>
        <begin position="98"/>
        <end position="196"/>
    </location>
</feature>
<comment type="similarity">
    <text evidence="2">Belongs to the concentrative nucleoside transporter (CNT) (TC 2.A.41) family.</text>
</comment>
<keyword evidence="5 7" id="KW-1133">Transmembrane helix</keyword>
<dbReference type="GO" id="GO:0005886">
    <property type="term" value="C:plasma membrane"/>
    <property type="evidence" value="ECO:0007669"/>
    <property type="project" value="UniProtKB-SubCell"/>
</dbReference>
<evidence type="ECO:0000256" key="2">
    <source>
        <dbReference type="ARBA" id="ARBA00009033"/>
    </source>
</evidence>
<protein>
    <submittedName>
        <fullName evidence="11">Putative nucleoside permease NupX</fullName>
    </submittedName>
</protein>
<evidence type="ECO:0000259" key="9">
    <source>
        <dbReference type="Pfam" id="PF07662"/>
    </source>
</evidence>
<feature type="domain" description="Concentrative nucleoside transporter C-terminal" evidence="9">
    <location>
        <begin position="206"/>
        <end position="406"/>
    </location>
</feature>
<evidence type="ECO:0000259" key="8">
    <source>
        <dbReference type="Pfam" id="PF01773"/>
    </source>
</evidence>
<dbReference type="InterPro" id="IPR008276">
    <property type="entry name" value="C_nuclsd_transpt"/>
</dbReference>
<feature type="transmembrane region" description="Helical" evidence="7">
    <location>
        <begin position="101"/>
        <end position="121"/>
    </location>
</feature>
<dbReference type="GO" id="GO:0015293">
    <property type="term" value="F:symporter activity"/>
    <property type="evidence" value="ECO:0007669"/>
    <property type="project" value="TreeGrafter"/>
</dbReference>
<name>A0A2H9T987_9ZZZZ</name>
<feature type="transmembrane region" description="Helical" evidence="7">
    <location>
        <begin position="25"/>
        <end position="45"/>
    </location>
</feature>
<evidence type="ECO:0000256" key="7">
    <source>
        <dbReference type="SAM" id="Phobius"/>
    </source>
</evidence>
<dbReference type="EMBL" id="NSIT01000048">
    <property type="protein sequence ID" value="PJE79773.1"/>
    <property type="molecule type" value="Genomic_DNA"/>
</dbReference>
<dbReference type="GO" id="GO:0005337">
    <property type="term" value="F:nucleoside transmembrane transporter activity"/>
    <property type="evidence" value="ECO:0007669"/>
    <property type="project" value="InterPro"/>
</dbReference>
<dbReference type="Pfam" id="PF07662">
    <property type="entry name" value="Nucleos_tra2_C"/>
    <property type="match status" value="1"/>
</dbReference>
<evidence type="ECO:0000256" key="4">
    <source>
        <dbReference type="ARBA" id="ARBA00022692"/>
    </source>
</evidence>
<dbReference type="InterPro" id="IPR011657">
    <property type="entry name" value="CNT_C_dom"/>
</dbReference>
<evidence type="ECO:0000256" key="6">
    <source>
        <dbReference type="ARBA" id="ARBA00023136"/>
    </source>
</evidence>
<comment type="caution">
    <text evidence="11">The sequence shown here is derived from an EMBL/GenBank/DDBJ whole genome shotgun (WGS) entry which is preliminary data.</text>
</comment>
<keyword evidence="6 7" id="KW-0472">Membrane</keyword>
<feature type="transmembrane region" description="Helical" evidence="7">
    <location>
        <begin position="141"/>
        <end position="161"/>
    </location>
</feature>
<proteinExistence type="inferred from homology"/>
<dbReference type="InterPro" id="IPR011642">
    <property type="entry name" value="Gate_dom"/>
</dbReference>
<evidence type="ECO:0000259" key="10">
    <source>
        <dbReference type="Pfam" id="PF07670"/>
    </source>
</evidence>
<dbReference type="InterPro" id="IPR002668">
    <property type="entry name" value="CNT_N_dom"/>
</dbReference>
<keyword evidence="4 7" id="KW-0812">Transmembrane</keyword>
<accession>A0A2H9T987</accession>
<evidence type="ECO:0000313" key="11">
    <source>
        <dbReference type="EMBL" id="PJE79773.1"/>
    </source>
</evidence>
<reference evidence="11" key="1">
    <citation type="journal article" date="2017" name="Appl. Environ. Microbiol.">
        <title>Molecular characterization of an Endozoicomonas-like organism causing infection in king scallop Pecten maximus L.</title>
        <authorList>
            <person name="Cano I."/>
            <person name="van Aerle R."/>
            <person name="Ross S."/>
            <person name="Verner-Jeffreys D.W."/>
            <person name="Paley R.K."/>
            <person name="Rimmer G."/>
            <person name="Ryder D."/>
            <person name="Hooper P."/>
            <person name="Stone D."/>
            <person name="Feist S.W."/>
        </authorList>
    </citation>
    <scope>NUCLEOTIDE SEQUENCE</scope>
</reference>
<comment type="subcellular location">
    <subcellularLocation>
        <location evidence="1">Cell membrane</location>
        <topology evidence="1">Multi-pass membrane protein</topology>
    </subcellularLocation>
</comment>
<organism evidence="11">
    <name type="scientific">invertebrate metagenome</name>
    <dbReference type="NCBI Taxonomy" id="1711999"/>
    <lineage>
        <taxon>unclassified sequences</taxon>
        <taxon>metagenomes</taxon>
        <taxon>organismal metagenomes</taxon>
    </lineage>
</organism>
<dbReference type="Pfam" id="PF01773">
    <property type="entry name" value="Nucleos_tra2_N"/>
    <property type="match status" value="1"/>
</dbReference>
<evidence type="ECO:0000256" key="1">
    <source>
        <dbReference type="ARBA" id="ARBA00004651"/>
    </source>
</evidence>
<feature type="transmembrane region" description="Helical" evidence="7">
    <location>
        <begin position="204"/>
        <end position="225"/>
    </location>
</feature>
<dbReference type="Pfam" id="PF07670">
    <property type="entry name" value="Gate"/>
    <property type="match status" value="1"/>
</dbReference>
<feature type="transmembrane region" description="Helical" evidence="7">
    <location>
        <begin position="351"/>
        <end position="374"/>
    </location>
</feature>
<keyword evidence="3" id="KW-1003">Cell membrane</keyword>
<sequence length="410" mass="43921">MGQSILGMGAFCLIPILFSENRKQISFLTVTICIALQFVLAWMLLKIQPIQTILLSIGSMAETIEQASLAGTSYIFGYLGGASIPFVQSGQGSTLIIAFRILPIILVMSALSAVLFHWRIIPATIHGLSFILRKLLPVNGLESFIVASSLFFGIVEAPLLIRPYIQSMSRQALFLLMTAGMSTVAGTVLILYASQLSNLIENPIGHLIIASVISLPAAILITHLWMPADKKSNAPVPILPRTTQSTLHALVTGTEDGIRVILSVIGMMIVLFACIHIINSLIQTATSHVFSLENLLAFLLRPVAWLMGISDADIIPATQLLSTKLLFNEFVAYQQMSSSDFATMSAHSNLIIVYALCGFANCASTGLLISAISAMAPEQTKEVVALAPRAMIAGFIATCMTGTVAGIILS</sequence>
<dbReference type="AlphaFoldDB" id="A0A2H9T987"/>
<evidence type="ECO:0000256" key="5">
    <source>
        <dbReference type="ARBA" id="ARBA00022989"/>
    </source>
</evidence>